<evidence type="ECO:0000313" key="3">
    <source>
        <dbReference type="Proteomes" id="UP000601435"/>
    </source>
</evidence>
<protein>
    <submittedName>
        <fullName evidence="2">SSPO protein</fullName>
    </submittedName>
</protein>
<evidence type="ECO:0000256" key="1">
    <source>
        <dbReference type="SAM" id="MobiDB-lite"/>
    </source>
</evidence>
<accession>A0A812Q2V6</accession>
<evidence type="ECO:0000313" key="2">
    <source>
        <dbReference type="EMBL" id="CAE7372591.1"/>
    </source>
</evidence>
<dbReference type="SMART" id="SM00209">
    <property type="entry name" value="TSP1"/>
    <property type="match status" value="1"/>
</dbReference>
<dbReference type="Proteomes" id="UP000601435">
    <property type="component" value="Unassembled WGS sequence"/>
</dbReference>
<sequence length="516" mass="54279">MNGRSWSGSSGPAGERVEVGWQVEWSSDRSYTSESHCCSVVWSFLDRGCKANWFSCATFFLSAAAAPLRGWLDGKSASVSQSLGCKMEIQRADHEHHGFINEPHRALVHIYSVNIGDDQDPYLYNNHSVAASAFDAEGSGQFRSPSRDLAGLSIIRIFRLLEGKLVLAVGDAATAAEDLATAPGRAALSAALAATFGVQQENINLYDVSVASEGRRLSGAVTIGYDLLELANRGVAVVVTSIQNVKMTTTTTTNTKTTLTVTTSLTTRTTTASTTSQTVTTTNTPVDCVLADWSDWGKCDRPCNGGNRTRERQVLQMEVCNTNACSDCLGGFYLVFLSDTATNCRYNPDPGATGPEACTPCLMGERSGEGASFCEPCAEGSAAAPILSRSVASSLGHLSGNFIPGPLGEAELSCAGTCSGILSFKAACASQRLVQFSAEARSPIGQPALLELTVSGGAPVGWSTPGTTTWQETGLSASVLLPSEEQTTIRLWASQEARPAEGCGNPSHSLAGPSRV</sequence>
<dbReference type="Gene3D" id="2.20.100.10">
    <property type="entry name" value="Thrombospondin type-1 (TSP1) repeat"/>
    <property type="match status" value="1"/>
</dbReference>
<dbReference type="SUPFAM" id="SSF82895">
    <property type="entry name" value="TSP-1 type 1 repeat"/>
    <property type="match status" value="1"/>
</dbReference>
<organism evidence="2 3">
    <name type="scientific">Symbiodinium necroappetens</name>
    <dbReference type="NCBI Taxonomy" id="1628268"/>
    <lineage>
        <taxon>Eukaryota</taxon>
        <taxon>Sar</taxon>
        <taxon>Alveolata</taxon>
        <taxon>Dinophyceae</taxon>
        <taxon>Suessiales</taxon>
        <taxon>Symbiodiniaceae</taxon>
        <taxon>Symbiodinium</taxon>
    </lineage>
</organism>
<reference evidence="2" key="1">
    <citation type="submission" date="2021-02" db="EMBL/GenBank/DDBJ databases">
        <authorList>
            <person name="Dougan E. K."/>
            <person name="Rhodes N."/>
            <person name="Thang M."/>
            <person name="Chan C."/>
        </authorList>
    </citation>
    <scope>NUCLEOTIDE SEQUENCE</scope>
</reference>
<dbReference type="EMBL" id="CAJNJA010016009">
    <property type="protein sequence ID" value="CAE7372591.1"/>
    <property type="molecule type" value="Genomic_DNA"/>
</dbReference>
<dbReference type="OrthoDB" id="98591at2759"/>
<gene>
    <name evidence="2" type="primary">SSPO</name>
    <name evidence="2" type="ORF">SNEC2469_LOCUS10019</name>
</gene>
<proteinExistence type="predicted"/>
<feature type="region of interest" description="Disordered" evidence="1">
    <location>
        <begin position="497"/>
        <end position="516"/>
    </location>
</feature>
<keyword evidence="3" id="KW-1185">Reference proteome</keyword>
<dbReference type="InterPro" id="IPR000884">
    <property type="entry name" value="TSP1_rpt"/>
</dbReference>
<name>A0A812Q2V6_9DINO</name>
<comment type="caution">
    <text evidence="2">The sequence shown here is derived from an EMBL/GenBank/DDBJ whole genome shotgun (WGS) entry which is preliminary data.</text>
</comment>
<dbReference type="PROSITE" id="PS50092">
    <property type="entry name" value="TSP1"/>
    <property type="match status" value="1"/>
</dbReference>
<dbReference type="InterPro" id="IPR036383">
    <property type="entry name" value="TSP1_rpt_sf"/>
</dbReference>
<dbReference type="AlphaFoldDB" id="A0A812Q2V6"/>